<keyword evidence="4" id="KW-1185">Reference proteome</keyword>
<dbReference type="EMBL" id="KZ613522">
    <property type="protein sequence ID" value="PMD14363.1"/>
    <property type="molecule type" value="Genomic_DNA"/>
</dbReference>
<proteinExistence type="predicted"/>
<dbReference type="InterPro" id="IPR056693">
    <property type="entry name" value="DUF7791"/>
</dbReference>
<gene>
    <name evidence="3" type="ORF">NA56DRAFT_710938</name>
</gene>
<protein>
    <recommendedName>
        <fullName evidence="2">NACHT domain-containing protein</fullName>
    </recommendedName>
</protein>
<dbReference type="SUPFAM" id="SSF52540">
    <property type="entry name" value="P-loop containing nucleoside triphosphate hydrolases"/>
    <property type="match status" value="1"/>
</dbReference>
<sequence length="956" mass="108380">MDPLTALSIAGTIVRFVDFALKILTTGHQLYNSSSGSIPAHDELKLVGRDLSVLATKLDFPARTGGTHDDAFLEDLCAKCESIAQELIDHLKKLKRQEKKGPMKSFRLSLKVTWDQKDLGSLIQRLQSLENSLESWFLNDIGSRIDSENIQKSERFARLDDESQNIVSALLDVGSSLPDDLLDQRKAVAQMLDRLDLLTSSPNRSVLATGESSVGELSAPIENSRIGNLDRGNLTQVLENELGIKQKVGTFILETLKFSMRNDLQEDVPEARHNTLKRIFEPQEDKPWSCFASWLKTGDGIYWINGKAGSGKSTLMRYIYDNPRTRQELSQWAAPTALSMPGFFFQSNGTKEQRSQLGLLRALLYEVLEGSRDLIPVVLPWLWAKRYSQALDPLTPHPPEKPLVLSNLLQAFTVLAQQTKIPFRFCFFIDGLDEYEGDSEKIVKIFERLSRSPIAKICVSSRPLLVFEDAFSKSPGLKLQDLTSNDIKKHVKKELTSIKRYQQLAADESVPAAALEQEIVSLADGVFLWVRLVLEFLESLLSGLGNENNIGDLQSRLRMLPTDLEELYHHILKNKIDPIYMDDASKMFKIMQKTSGSELSILAFALTDESYFEKATNGPTRPWKEEEISSACQKMEDRMKTRCAGLIGVSGTVTDALYDSSSRANGKVQYLHRTVKDYLERLEFHKLIASHLKKLQFDANISLLQSSLLQLKIIPKHNEIAKFWNLAREAMQYASAADLSTDSHMALVHELGRTIKEYRKTSTNFYPEKWSESFLAVAVQYNLWPYVEKQLSSQAFLKQGVTVRTLLAYALGARGFHNYDIEHNKEMVEILLKHATKNGTSPGIFKTSTMWEQVLQALEERFLEEEFFVRQFEVVRIFLECGADPLAKCILKDGRELSADTIIREGLTKYPHPATEDILRILDFQEALVNPKKSVIKRFSSWSSRKPRLENKRALI</sequence>
<evidence type="ECO:0000313" key="4">
    <source>
        <dbReference type="Proteomes" id="UP000235672"/>
    </source>
</evidence>
<keyword evidence="1" id="KW-0677">Repeat</keyword>
<dbReference type="Gene3D" id="3.40.50.300">
    <property type="entry name" value="P-loop containing nucleotide triphosphate hydrolases"/>
    <property type="match status" value="1"/>
</dbReference>
<dbReference type="OrthoDB" id="443402at2759"/>
<dbReference type="InterPro" id="IPR056884">
    <property type="entry name" value="NPHP3-like_N"/>
</dbReference>
<evidence type="ECO:0000313" key="3">
    <source>
        <dbReference type="EMBL" id="PMD14363.1"/>
    </source>
</evidence>
<dbReference type="PANTHER" id="PTHR10039">
    <property type="entry name" value="AMELOGENIN"/>
    <property type="match status" value="1"/>
</dbReference>
<reference evidence="3 4" key="1">
    <citation type="submission" date="2016-05" db="EMBL/GenBank/DDBJ databases">
        <title>A degradative enzymes factory behind the ericoid mycorrhizal symbiosis.</title>
        <authorList>
            <consortium name="DOE Joint Genome Institute"/>
            <person name="Martino E."/>
            <person name="Morin E."/>
            <person name="Grelet G."/>
            <person name="Kuo A."/>
            <person name="Kohler A."/>
            <person name="Daghino S."/>
            <person name="Barry K."/>
            <person name="Choi C."/>
            <person name="Cichocki N."/>
            <person name="Clum A."/>
            <person name="Copeland A."/>
            <person name="Hainaut M."/>
            <person name="Haridas S."/>
            <person name="Labutti K."/>
            <person name="Lindquist E."/>
            <person name="Lipzen A."/>
            <person name="Khouja H.-R."/>
            <person name="Murat C."/>
            <person name="Ohm R."/>
            <person name="Olson A."/>
            <person name="Spatafora J."/>
            <person name="Veneault-Fourrey C."/>
            <person name="Henrissat B."/>
            <person name="Grigoriev I."/>
            <person name="Martin F."/>
            <person name="Perotto S."/>
        </authorList>
    </citation>
    <scope>NUCLEOTIDE SEQUENCE [LARGE SCALE GENOMIC DNA]</scope>
    <source>
        <strain evidence="3 4">UAMH 7357</strain>
    </source>
</reference>
<dbReference type="Pfam" id="PF25053">
    <property type="entry name" value="DUF7791"/>
    <property type="match status" value="1"/>
</dbReference>
<organism evidence="3 4">
    <name type="scientific">Hyaloscypha hepaticicola</name>
    <dbReference type="NCBI Taxonomy" id="2082293"/>
    <lineage>
        <taxon>Eukaryota</taxon>
        <taxon>Fungi</taxon>
        <taxon>Dikarya</taxon>
        <taxon>Ascomycota</taxon>
        <taxon>Pezizomycotina</taxon>
        <taxon>Leotiomycetes</taxon>
        <taxon>Helotiales</taxon>
        <taxon>Hyaloscyphaceae</taxon>
        <taxon>Hyaloscypha</taxon>
    </lineage>
</organism>
<dbReference type="STRING" id="1745343.A0A2J6PK00"/>
<dbReference type="InterPro" id="IPR027417">
    <property type="entry name" value="P-loop_NTPase"/>
</dbReference>
<dbReference type="AlphaFoldDB" id="A0A2J6PK00"/>
<evidence type="ECO:0000256" key="1">
    <source>
        <dbReference type="ARBA" id="ARBA00022737"/>
    </source>
</evidence>
<dbReference type="Proteomes" id="UP000235672">
    <property type="component" value="Unassembled WGS sequence"/>
</dbReference>
<dbReference type="PANTHER" id="PTHR10039:SF5">
    <property type="entry name" value="NACHT DOMAIN-CONTAINING PROTEIN"/>
    <property type="match status" value="1"/>
</dbReference>
<dbReference type="Pfam" id="PF24883">
    <property type="entry name" value="NPHP3_N"/>
    <property type="match status" value="1"/>
</dbReference>
<dbReference type="InterPro" id="IPR007111">
    <property type="entry name" value="NACHT_NTPase"/>
</dbReference>
<name>A0A2J6PK00_9HELO</name>
<feature type="domain" description="NACHT" evidence="2">
    <location>
        <begin position="300"/>
        <end position="463"/>
    </location>
</feature>
<dbReference type="PROSITE" id="PS50837">
    <property type="entry name" value="NACHT"/>
    <property type="match status" value="1"/>
</dbReference>
<evidence type="ECO:0000259" key="2">
    <source>
        <dbReference type="PROSITE" id="PS50837"/>
    </source>
</evidence>
<accession>A0A2J6PK00</accession>